<evidence type="ECO:0000313" key="2">
    <source>
        <dbReference type="Proteomes" id="UP000016801"/>
    </source>
</evidence>
<accession>M1W3D5</accession>
<dbReference type="STRING" id="1111077.M1W3D5"/>
<keyword evidence="2" id="KW-1185">Reference proteome</keyword>
<evidence type="ECO:0008006" key="3">
    <source>
        <dbReference type="Google" id="ProtNLM"/>
    </source>
</evidence>
<dbReference type="EMBL" id="CAGA01000044">
    <property type="protein sequence ID" value="CCE32636.1"/>
    <property type="molecule type" value="Genomic_DNA"/>
</dbReference>
<reference evidence="1 2" key="1">
    <citation type="journal article" date="2013" name="PLoS Genet.">
        <title>Plant-symbiotic fungi as chemical engineers: Multi-genome analysis of the Clavicipitaceae reveals dynamics of alkaloid loci.</title>
        <authorList>
            <person name="Schardl C.L."/>
            <person name="Young C.A."/>
            <person name="Hesse U."/>
            <person name="Amyotte S.G."/>
            <person name="Andreeva K."/>
            <person name="Calie P.J."/>
            <person name="Fleetwood D.J."/>
            <person name="Haws D.C."/>
            <person name="Moore N."/>
            <person name="Oeser B."/>
            <person name="Panaccione D.G."/>
            <person name="Schweri K.K."/>
            <person name="Voisey C.R."/>
            <person name="Farman M.L."/>
            <person name="Jaromczyk J.W."/>
            <person name="Roe B.A."/>
            <person name="O'Sullivan D.M."/>
            <person name="Scott B."/>
            <person name="Tudzynski P."/>
            <person name="An Z."/>
            <person name="Arnaoudova E.G."/>
            <person name="Bullock C.T."/>
            <person name="Charlton N.D."/>
            <person name="Chen L."/>
            <person name="Cox M."/>
            <person name="Dinkins R.D."/>
            <person name="Florea S."/>
            <person name="Glenn A.E."/>
            <person name="Gordon A."/>
            <person name="Gueldener U."/>
            <person name="Harris D.R."/>
            <person name="Hollin W."/>
            <person name="Jaromczyk J."/>
            <person name="Johnson R.D."/>
            <person name="Khan A.K."/>
            <person name="Leistner E."/>
            <person name="Leuchtmann A."/>
            <person name="Li C."/>
            <person name="Liu J."/>
            <person name="Liu J."/>
            <person name="Liu M."/>
            <person name="Mace W."/>
            <person name="Machado C."/>
            <person name="Nagabhyru P."/>
            <person name="Pan J."/>
            <person name="Schmid J."/>
            <person name="Sugawara K."/>
            <person name="Steiner U."/>
            <person name="Takach J.E."/>
            <person name="Tanaka E."/>
            <person name="Webb J.S."/>
            <person name="Wilson E.V."/>
            <person name="Wiseman J.L."/>
            <person name="Yoshida R."/>
            <person name="Zeng Z."/>
        </authorList>
    </citation>
    <scope>NUCLEOTIDE SEQUENCE [LARGE SCALE GENOMIC DNA]</scope>
    <source>
        <strain evidence="1 2">20.1</strain>
    </source>
</reference>
<dbReference type="VEuPathDB" id="FungiDB:CPUR_06498"/>
<name>M1W3D5_CLAP2</name>
<organism evidence="1 2">
    <name type="scientific">Claviceps purpurea (strain 20.1)</name>
    <name type="common">Ergot fungus</name>
    <name type="synonym">Sphacelia segetum</name>
    <dbReference type="NCBI Taxonomy" id="1111077"/>
    <lineage>
        <taxon>Eukaryota</taxon>
        <taxon>Fungi</taxon>
        <taxon>Dikarya</taxon>
        <taxon>Ascomycota</taxon>
        <taxon>Pezizomycotina</taxon>
        <taxon>Sordariomycetes</taxon>
        <taxon>Hypocreomycetidae</taxon>
        <taxon>Hypocreales</taxon>
        <taxon>Clavicipitaceae</taxon>
        <taxon>Claviceps</taxon>
    </lineage>
</organism>
<dbReference type="AlphaFoldDB" id="M1W3D5"/>
<gene>
    <name evidence="1" type="ORF">CPUR_06498</name>
</gene>
<evidence type="ECO:0000313" key="1">
    <source>
        <dbReference type="EMBL" id="CCE32636.1"/>
    </source>
</evidence>
<proteinExistence type="predicted"/>
<dbReference type="HOGENOM" id="CLU_1777244_0_0_1"/>
<comment type="caution">
    <text evidence="1">The sequence shown here is derived from an EMBL/GenBank/DDBJ whole genome shotgun (WGS) entry which is preliminary data.</text>
</comment>
<dbReference type="OrthoDB" id="5077812at2759"/>
<sequence>MALEEIRLRFSVRLRKSDHSHPLASRVDAPVLLRRKTRLQRTAALLPKVERLIHTHRRYPPGSTLDPTGGLSKEAAATEFEAWYASLPPDNVAIFSDGSQTCDGKVGYGFAVYQGGKEIGCGQGSLPDFPHSVVFDAEAVGAWRGL</sequence>
<protein>
    <recommendedName>
        <fullName evidence="3">RNase H type-1 domain-containing protein</fullName>
    </recommendedName>
</protein>
<dbReference type="Proteomes" id="UP000016801">
    <property type="component" value="Unassembled WGS sequence"/>
</dbReference>